<organism evidence="1 2">
    <name type="scientific">Brachionus plicatilis</name>
    <name type="common">Marine rotifer</name>
    <name type="synonym">Brachionus muelleri</name>
    <dbReference type="NCBI Taxonomy" id="10195"/>
    <lineage>
        <taxon>Eukaryota</taxon>
        <taxon>Metazoa</taxon>
        <taxon>Spiralia</taxon>
        <taxon>Gnathifera</taxon>
        <taxon>Rotifera</taxon>
        <taxon>Eurotatoria</taxon>
        <taxon>Monogononta</taxon>
        <taxon>Pseudotrocha</taxon>
        <taxon>Ploima</taxon>
        <taxon>Brachionidae</taxon>
        <taxon>Brachionus</taxon>
    </lineage>
</organism>
<sequence length="90" mass="10330">MSPSQLFDGLVGDTQWCSSPQRMFLLVQNRKLGLGYWVSWSHSFTSEIARKSKWDRLSQLSKNLMFCCGCSFSSNTTKIGIFPQKLKIIF</sequence>
<reference evidence="1 2" key="1">
    <citation type="journal article" date="2018" name="Sci. Rep.">
        <title>Genomic signatures of local adaptation to the degree of environmental predictability in rotifers.</title>
        <authorList>
            <person name="Franch-Gras L."/>
            <person name="Hahn C."/>
            <person name="Garcia-Roger E.M."/>
            <person name="Carmona M.J."/>
            <person name="Serra M."/>
            <person name="Gomez A."/>
        </authorList>
    </citation>
    <scope>NUCLEOTIDE SEQUENCE [LARGE SCALE GENOMIC DNA]</scope>
    <source>
        <strain evidence="1">HYR1</strain>
    </source>
</reference>
<name>A0A3M7PP65_BRAPC</name>
<accession>A0A3M7PP65</accession>
<dbReference type="EMBL" id="REGN01009614">
    <property type="protein sequence ID" value="RNA00779.1"/>
    <property type="molecule type" value="Genomic_DNA"/>
</dbReference>
<protein>
    <submittedName>
        <fullName evidence="1">Uncharacterized protein</fullName>
    </submittedName>
</protein>
<evidence type="ECO:0000313" key="2">
    <source>
        <dbReference type="Proteomes" id="UP000276133"/>
    </source>
</evidence>
<evidence type="ECO:0000313" key="1">
    <source>
        <dbReference type="EMBL" id="RNA00779.1"/>
    </source>
</evidence>
<keyword evidence="2" id="KW-1185">Reference proteome</keyword>
<comment type="caution">
    <text evidence="1">The sequence shown here is derived from an EMBL/GenBank/DDBJ whole genome shotgun (WGS) entry which is preliminary data.</text>
</comment>
<dbReference type="AlphaFoldDB" id="A0A3M7PP65"/>
<gene>
    <name evidence="1" type="ORF">BpHYR1_042990</name>
</gene>
<dbReference type="Proteomes" id="UP000276133">
    <property type="component" value="Unassembled WGS sequence"/>
</dbReference>
<proteinExistence type="predicted"/>